<evidence type="ECO:0000313" key="3">
    <source>
        <dbReference type="Proteomes" id="UP000011064"/>
    </source>
</evidence>
<dbReference type="OrthoDB" id="2013972at2759"/>
<dbReference type="EMBL" id="GL573321">
    <property type="protein sequence ID" value="ELR03635.1"/>
    <property type="molecule type" value="Genomic_DNA"/>
</dbReference>
<dbReference type="SUPFAM" id="SSF53335">
    <property type="entry name" value="S-adenosyl-L-methionine-dependent methyltransferases"/>
    <property type="match status" value="1"/>
</dbReference>
<dbReference type="PANTHER" id="PTHR43591:SF10">
    <property type="entry name" value="ABC TRANSMEMBRANE TYPE-1 DOMAIN-CONTAINING PROTEIN-RELATED"/>
    <property type="match status" value="1"/>
</dbReference>
<evidence type="ECO:0000256" key="1">
    <source>
        <dbReference type="SAM" id="MobiDB-lite"/>
    </source>
</evidence>
<dbReference type="VEuPathDB" id="FungiDB:GMDG_06283"/>
<dbReference type="Gene3D" id="3.40.50.150">
    <property type="entry name" value="Vaccinia Virus protein VP39"/>
    <property type="match status" value="1"/>
</dbReference>
<evidence type="ECO:0008006" key="4">
    <source>
        <dbReference type="Google" id="ProtNLM"/>
    </source>
</evidence>
<proteinExistence type="predicted"/>
<dbReference type="HOGENOM" id="CLU_010595_1_0_1"/>
<dbReference type="InParanoid" id="L8FRN3"/>
<organism evidence="2 3">
    <name type="scientific">Pseudogymnoascus destructans (strain ATCC MYA-4855 / 20631-21)</name>
    <name type="common">Bat white-nose syndrome fungus</name>
    <name type="synonym">Geomyces destructans</name>
    <dbReference type="NCBI Taxonomy" id="658429"/>
    <lineage>
        <taxon>Eukaryota</taxon>
        <taxon>Fungi</taxon>
        <taxon>Dikarya</taxon>
        <taxon>Ascomycota</taxon>
        <taxon>Pezizomycotina</taxon>
        <taxon>Leotiomycetes</taxon>
        <taxon>Thelebolales</taxon>
        <taxon>Thelebolaceae</taxon>
        <taxon>Pseudogymnoascus</taxon>
    </lineage>
</organism>
<reference evidence="3" key="1">
    <citation type="submission" date="2010-09" db="EMBL/GenBank/DDBJ databases">
        <title>The genome sequence of Geomyces destructans 20631-21.</title>
        <authorList>
            <consortium name="The Broad Institute Genome Sequencing Platform"/>
            <person name="Cuomo C.A."/>
            <person name="Blehert D.S."/>
            <person name="Lorch J.M."/>
            <person name="Young S.K."/>
            <person name="Zeng Q."/>
            <person name="Gargeya S."/>
            <person name="Fitzgerald M."/>
            <person name="Haas B."/>
            <person name="Abouelleil A."/>
            <person name="Alvarado L."/>
            <person name="Arachchi H.M."/>
            <person name="Berlin A."/>
            <person name="Brown A."/>
            <person name="Chapman S.B."/>
            <person name="Chen Z."/>
            <person name="Dunbar C."/>
            <person name="Freedman E."/>
            <person name="Gearin G."/>
            <person name="Gellesch M."/>
            <person name="Goldberg J."/>
            <person name="Griggs A."/>
            <person name="Gujja S."/>
            <person name="Heiman D."/>
            <person name="Howarth C."/>
            <person name="Larson L."/>
            <person name="Lui A."/>
            <person name="MacDonald P.J.P."/>
            <person name="Montmayeur A."/>
            <person name="Murphy C."/>
            <person name="Neiman D."/>
            <person name="Pearson M."/>
            <person name="Priest M."/>
            <person name="Roberts A."/>
            <person name="Saif S."/>
            <person name="Shea T."/>
            <person name="Shenoy N."/>
            <person name="Sisk P."/>
            <person name="Stolte C."/>
            <person name="Sykes S."/>
            <person name="Wortman J."/>
            <person name="Nusbaum C."/>
            <person name="Birren B."/>
        </authorList>
    </citation>
    <scope>NUCLEOTIDE SEQUENCE [LARGE SCALE GENOMIC DNA]</scope>
    <source>
        <strain evidence="3">ATCC MYA-4855 / 20631-21</strain>
    </source>
</reference>
<evidence type="ECO:0000313" key="2">
    <source>
        <dbReference type="EMBL" id="ELR03635.1"/>
    </source>
</evidence>
<dbReference type="InterPro" id="IPR029063">
    <property type="entry name" value="SAM-dependent_MTases_sf"/>
</dbReference>
<dbReference type="AlphaFoldDB" id="L8FRN3"/>
<dbReference type="PANTHER" id="PTHR43591">
    <property type="entry name" value="METHYLTRANSFERASE"/>
    <property type="match status" value="1"/>
</dbReference>
<name>L8FRN3_PSED2</name>
<feature type="compositionally biased region" description="Low complexity" evidence="1">
    <location>
        <begin position="7"/>
        <end position="23"/>
    </location>
</feature>
<dbReference type="GO" id="GO:0008168">
    <property type="term" value="F:methyltransferase activity"/>
    <property type="evidence" value="ECO:0007669"/>
    <property type="project" value="TreeGrafter"/>
</dbReference>
<feature type="region of interest" description="Disordered" evidence="1">
    <location>
        <begin position="1"/>
        <end position="29"/>
    </location>
</feature>
<dbReference type="CDD" id="cd02440">
    <property type="entry name" value="AdoMet_MTases"/>
    <property type="match status" value="1"/>
</dbReference>
<dbReference type="Pfam" id="PF13489">
    <property type="entry name" value="Methyltransf_23"/>
    <property type="match status" value="1"/>
</dbReference>
<gene>
    <name evidence="2" type="ORF">GMDG_06283</name>
</gene>
<keyword evidence="3" id="KW-1185">Reference proteome</keyword>
<sequence length="401" mass="44830">MAEDSTETSITAAEPTPTATASIDPELAGKLQEPSFEIIHTINSAAPPVGLQPGQSPYQAYQAYQAPASPQSSVASDEEITIDDTFDEDGDSAYDSGSLQSDTTSLLSHITKYRYENNRRYHAYKDGEYWGPNDEQQSNQLDIAHHLFLLTMGGRLFLAPIGDNPQNVLDIGTGTGIWALDFADQYPSARVTGFDLSPIQPQWVAPNLRFEINDACDPDWGYSKQSFDFIHVRAMYGSVAHWPAFYQQVLDNLAPGGWYQQLEMSVVLKSDDGSVREGSIFDQWGKVSLEAGDKFGKDLRIHEQIKGYVTDAGFVDVVETVYRYPVGPWAKDPFIKSVGEWNRIHWQEGIEGWSMALLTRVLNWSYTEVQAYLGKMRGALKDNSIHAYHIVNVVYGRKPPR</sequence>
<dbReference type="Proteomes" id="UP000011064">
    <property type="component" value="Unassembled WGS sequence"/>
</dbReference>
<dbReference type="STRING" id="658429.L8FRN3"/>
<protein>
    <recommendedName>
        <fullName evidence="4">Methyltransferase domain-containing protein</fullName>
    </recommendedName>
</protein>
<accession>L8FRN3</accession>